<accession>A0A8J1TQH0</accession>
<proteinExistence type="predicted"/>
<dbReference type="SUPFAM" id="SSF47473">
    <property type="entry name" value="EF-hand"/>
    <property type="match status" value="1"/>
</dbReference>
<dbReference type="EMBL" id="CAIIXF020000001">
    <property type="protein sequence ID" value="CAH1775494.1"/>
    <property type="molecule type" value="Genomic_DNA"/>
</dbReference>
<reference evidence="1" key="1">
    <citation type="submission" date="2022-03" db="EMBL/GenBank/DDBJ databases">
        <authorList>
            <person name="Martin C."/>
        </authorList>
    </citation>
    <scope>NUCLEOTIDE SEQUENCE</scope>
</reference>
<dbReference type="OrthoDB" id="427950at2759"/>
<dbReference type="InterPro" id="IPR002048">
    <property type="entry name" value="EF_hand_dom"/>
</dbReference>
<name>A0A8J1TQH0_OWEFU</name>
<comment type="caution">
    <text evidence="1">The sequence shown here is derived from an EMBL/GenBank/DDBJ whole genome shotgun (WGS) entry which is preliminary data.</text>
</comment>
<organism evidence="1 2">
    <name type="scientific">Owenia fusiformis</name>
    <name type="common">Polychaete worm</name>
    <dbReference type="NCBI Taxonomy" id="6347"/>
    <lineage>
        <taxon>Eukaryota</taxon>
        <taxon>Metazoa</taxon>
        <taxon>Spiralia</taxon>
        <taxon>Lophotrochozoa</taxon>
        <taxon>Annelida</taxon>
        <taxon>Polychaeta</taxon>
        <taxon>Sedentaria</taxon>
        <taxon>Canalipalpata</taxon>
        <taxon>Sabellida</taxon>
        <taxon>Oweniida</taxon>
        <taxon>Oweniidae</taxon>
        <taxon>Owenia</taxon>
    </lineage>
</organism>
<gene>
    <name evidence="1" type="ORF">OFUS_LOCUS2791</name>
</gene>
<dbReference type="GO" id="GO:0005509">
    <property type="term" value="F:calcium ion binding"/>
    <property type="evidence" value="ECO:0007669"/>
    <property type="project" value="InterPro"/>
</dbReference>
<protein>
    <submittedName>
        <fullName evidence="1">Uncharacterized protein</fullName>
    </submittedName>
</protein>
<dbReference type="PROSITE" id="PS50222">
    <property type="entry name" value="EF_HAND_2"/>
    <property type="match status" value="1"/>
</dbReference>
<dbReference type="AlphaFoldDB" id="A0A8J1TQH0"/>
<dbReference type="InterPro" id="IPR011992">
    <property type="entry name" value="EF-hand-dom_pair"/>
</dbReference>
<dbReference type="SMART" id="SM00054">
    <property type="entry name" value="EFh"/>
    <property type="match status" value="3"/>
</dbReference>
<dbReference type="Gene3D" id="1.10.238.10">
    <property type="entry name" value="EF-hand"/>
    <property type="match status" value="1"/>
</dbReference>
<evidence type="ECO:0000313" key="2">
    <source>
        <dbReference type="Proteomes" id="UP000749559"/>
    </source>
</evidence>
<evidence type="ECO:0000313" key="1">
    <source>
        <dbReference type="EMBL" id="CAH1775494.1"/>
    </source>
</evidence>
<keyword evidence="2" id="KW-1185">Reference proteome</keyword>
<dbReference type="Proteomes" id="UP000749559">
    <property type="component" value="Unassembled WGS sequence"/>
</dbReference>
<sequence length="176" mass="20060">MAQRNITAGNLAARRVPKHIVQMFEKYMDNQVRHLEKNDAINMLMKEYSLDHTQAEQIFLTFDKDKNDLLSIWEFQHFYMCAGNNSAEIVEKFMALDTDGSGILEYDEAARGLASMKTADGRALAPQEVDFFLKTAADENNKINLGEFVNLLARLKLYRAPAPKPGQKLKYVKPSK</sequence>